<protein>
    <submittedName>
        <fullName evidence="1">Uncharacterized protein</fullName>
    </submittedName>
</protein>
<proteinExistence type="predicted"/>
<dbReference type="STRING" id="1413211.U473_08500"/>
<accession>A0A135L4W8</accession>
<evidence type="ECO:0000313" key="2">
    <source>
        <dbReference type="Proteomes" id="UP000070352"/>
    </source>
</evidence>
<organism evidence="1 2">
    <name type="scientific">Tepidibacillus decaturensis</name>
    <dbReference type="NCBI Taxonomy" id="1413211"/>
    <lineage>
        <taxon>Bacteria</taxon>
        <taxon>Bacillati</taxon>
        <taxon>Bacillota</taxon>
        <taxon>Bacilli</taxon>
        <taxon>Bacillales</taxon>
        <taxon>Bacillaceae</taxon>
        <taxon>Tepidibacillus</taxon>
    </lineage>
</organism>
<reference evidence="1 2" key="1">
    <citation type="submission" date="2016-02" db="EMBL/GenBank/DDBJ databases">
        <title>Draft Genome for Tepidibacillus decaturensis nov. sp. Strain Z9, an Anaerobic, Moderately Thermophilic and Heterotrophic Bacterium from Deep Subsurface of the Illinois Basin, USA.</title>
        <authorList>
            <person name="Dong Y."/>
            <person name="Chang J.Y."/>
            <person name="Sanford R."/>
            <person name="Fouke B.W."/>
        </authorList>
    </citation>
    <scope>NUCLEOTIDE SEQUENCE [LARGE SCALE GENOMIC DNA]</scope>
    <source>
        <strain evidence="1 2">Z9</strain>
    </source>
</reference>
<keyword evidence="2" id="KW-1185">Reference proteome</keyword>
<comment type="caution">
    <text evidence="1">The sequence shown here is derived from an EMBL/GenBank/DDBJ whole genome shotgun (WGS) entry which is preliminary data.</text>
</comment>
<dbReference type="Proteomes" id="UP000070352">
    <property type="component" value="Unassembled WGS sequence"/>
</dbReference>
<name>A0A135L4W8_9BACI</name>
<dbReference type="EMBL" id="LSKU01000001">
    <property type="protein sequence ID" value="KXG44042.1"/>
    <property type="molecule type" value="Genomic_DNA"/>
</dbReference>
<evidence type="ECO:0000313" key="1">
    <source>
        <dbReference type="EMBL" id="KXG44042.1"/>
    </source>
</evidence>
<dbReference type="AlphaFoldDB" id="A0A135L4W8"/>
<sequence>MNQLCELIDIDHSNKVRPWPLRHDVQSFTARIEVFLCEKESEDGWYHEDFVPNDVKIHVIWNGVFFVYSKSNDGIYKLNKLKRGRKKTDEFT</sequence>
<gene>
    <name evidence="1" type="ORF">U473_08500</name>
</gene>